<gene>
    <name evidence="5" type="ORF">AND_005686</name>
</gene>
<evidence type="ECO:0000313" key="7">
    <source>
        <dbReference type="Proteomes" id="UP000000673"/>
    </source>
</evidence>
<evidence type="ECO:0000313" key="6">
    <source>
        <dbReference type="EnsemblMetazoa" id="ADAC005686-PA"/>
    </source>
</evidence>
<dbReference type="FunCoup" id="W5JE38">
    <property type="interactions" value="1211"/>
</dbReference>
<dbReference type="STRING" id="43151.W5JE38"/>
<reference evidence="6" key="4">
    <citation type="submission" date="2015-06" db="UniProtKB">
        <authorList>
            <consortium name="EnsemblMetazoa"/>
        </authorList>
    </citation>
    <scope>IDENTIFICATION</scope>
</reference>
<dbReference type="VEuPathDB" id="VectorBase:ADAC005686"/>
<feature type="compositionally biased region" description="Basic and acidic residues" evidence="3">
    <location>
        <begin position="65"/>
        <end position="85"/>
    </location>
</feature>
<dbReference type="eggNOG" id="KOG4325">
    <property type="taxonomic scope" value="Eukaryota"/>
</dbReference>
<organism evidence="5">
    <name type="scientific">Anopheles darlingi</name>
    <name type="common">Mosquito</name>
    <dbReference type="NCBI Taxonomy" id="43151"/>
    <lineage>
        <taxon>Eukaryota</taxon>
        <taxon>Metazoa</taxon>
        <taxon>Ecdysozoa</taxon>
        <taxon>Arthropoda</taxon>
        <taxon>Hexapoda</taxon>
        <taxon>Insecta</taxon>
        <taxon>Pterygota</taxon>
        <taxon>Neoptera</taxon>
        <taxon>Endopterygota</taxon>
        <taxon>Diptera</taxon>
        <taxon>Nematocera</taxon>
        <taxon>Culicoidea</taxon>
        <taxon>Culicidae</taxon>
        <taxon>Anophelinae</taxon>
        <taxon>Anopheles</taxon>
    </lineage>
</organism>
<dbReference type="Pfam" id="PF09282">
    <property type="entry name" value="Mago-bind"/>
    <property type="match status" value="1"/>
</dbReference>
<feature type="compositionally biased region" description="Low complexity" evidence="3">
    <location>
        <begin position="138"/>
        <end position="158"/>
    </location>
</feature>
<dbReference type="Proteomes" id="UP000000673">
    <property type="component" value="Unassembled WGS sequence"/>
</dbReference>
<dbReference type="InterPro" id="IPR015362">
    <property type="entry name" value="WIBG_mago-bd"/>
</dbReference>
<dbReference type="EnsemblMetazoa" id="ADAC005686-RA">
    <property type="protein sequence ID" value="ADAC005686-PA"/>
    <property type="gene ID" value="ADAC005686"/>
</dbReference>
<dbReference type="SUPFAM" id="SSF101931">
    <property type="entry name" value="Pym (Within the bgcn gene intron protein, WIBG), N-terminal domain"/>
    <property type="match status" value="1"/>
</dbReference>
<dbReference type="InterPro" id="IPR036348">
    <property type="entry name" value="WIBG_N_sf"/>
</dbReference>
<proteinExistence type="inferred from homology"/>
<dbReference type="SMART" id="SM01273">
    <property type="entry name" value="Mago-bind"/>
    <property type="match status" value="1"/>
</dbReference>
<name>W5JE38_ANODA</name>
<dbReference type="EMBL" id="ADMH02001414">
    <property type="protein sequence ID" value="ETN62622.1"/>
    <property type="molecule type" value="Genomic_DNA"/>
</dbReference>
<dbReference type="GO" id="GO:1903259">
    <property type="term" value="P:exon-exon junction complex disassembly"/>
    <property type="evidence" value="ECO:0007669"/>
    <property type="project" value="InterPro"/>
</dbReference>
<dbReference type="PANTHER" id="PTHR22959:SF0">
    <property type="entry name" value="PARTNER OF Y14 AND MAGO"/>
    <property type="match status" value="1"/>
</dbReference>
<sequence length="278" mass="30638">MTTYRTDSQGKFIPATQRPDGTWRKPRRVRDGYVPQEEVPLYESKGKQFAQKPALPPGLSLEVVQKAKEKRERERLRQQREELRKAQNTPAAGATVVDGADKQKGATAGNGKARSKKTPELPDILLDYPQLSATIKTAAPSKSSKQAKQAQQQKQPPAEQRSNVAKGAATPAQSATAAVDEELAAALESGVQLSNHTPAGDNSESQQQQQQTDLLKKLRKLRKKIREIEAIEERLRTNDGPRPDKDQLEKVKRKLEIQREIEGLEAQLTPGAGAADAM</sequence>
<dbReference type="HOGENOM" id="CLU_074603_3_0_1"/>
<accession>W5JE38</accession>
<comment type="similarity">
    <text evidence="1">Belongs to the pym family.</text>
</comment>
<evidence type="ECO:0000256" key="1">
    <source>
        <dbReference type="ARBA" id="ARBA00009394"/>
    </source>
</evidence>
<dbReference type="GO" id="GO:0035145">
    <property type="term" value="C:exon-exon junction complex"/>
    <property type="evidence" value="ECO:0007669"/>
    <property type="project" value="TreeGrafter"/>
</dbReference>
<evidence type="ECO:0000259" key="4">
    <source>
        <dbReference type="SMART" id="SM01273"/>
    </source>
</evidence>
<dbReference type="PANTHER" id="PTHR22959">
    <property type="entry name" value="PYM PROTEIN"/>
    <property type="match status" value="1"/>
</dbReference>
<protein>
    <recommendedName>
        <fullName evidence="2">Partner of Y14 and mago</fullName>
    </recommendedName>
</protein>
<dbReference type="VEuPathDB" id="VectorBase:ADAR2_002030"/>
<reference evidence="5" key="3">
    <citation type="journal article" date="2013" name="Nucleic Acids Res.">
        <title>The genome of Anopheles darlingi, the main neotropical malaria vector.</title>
        <authorList>
            <person name="Marinotti O."/>
            <person name="Cerqueira G.C."/>
            <person name="de Almeida L.G."/>
            <person name="Ferro M.I."/>
            <person name="Loreto E.L."/>
            <person name="Zaha A."/>
            <person name="Teixeira S.M."/>
            <person name="Wespiser A.R."/>
            <person name="Almeida E Silva A."/>
            <person name="Schlindwein A.D."/>
            <person name="Pacheco A.C."/>
            <person name="Silva A.L."/>
            <person name="Graveley B.R."/>
            <person name="Walenz B.P."/>
            <person name="Lima Bde A."/>
            <person name="Ribeiro C.A."/>
            <person name="Nunes-Silva C.G."/>
            <person name="de Carvalho C.R."/>
            <person name="Soares C.M."/>
            <person name="de Menezes C.B."/>
            <person name="Matiolli C."/>
            <person name="Caffrey D."/>
            <person name="Araujo D.A."/>
            <person name="de Oliveira D.M."/>
            <person name="Golenbock D."/>
            <person name="Grisard E.C."/>
            <person name="Fantinatti-Garboggini F."/>
            <person name="de Carvalho F.M."/>
            <person name="Barcellos F.G."/>
            <person name="Prosdocimi F."/>
            <person name="May G."/>
            <person name="Azevedo Junior G.M."/>
            <person name="Guimaraes G.M."/>
            <person name="Goldman G.H."/>
            <person name="Padilha I.Q."/>
            <person name="Batista Jda S."/>
            <person name="Ferro J.A."/>
            <person name="Ribeiro J.M."/>
            <person name="Fietto J.L."/>
            <person name="Dabbas K.M."/>
            <person name="Cerdeira L."/>
            <person name="Agnez-Lima L.F."/>
            <person name="Brocchi M."/>
            <person name="de Carvalho M.O."/>
            <person name="Teixeira Mde M."/>
            <person name="Diniz Maia Mde M."/>
            <person name="Goldman M.H."/>
            <person name="Cruz Schneider M.P."/>
            <person name="Felipe M.S."/>
            <person name="Hungria M."/>
            <person name="Nicolas M.F."/>
            <person name="Pereira M."/>
            <person name="Montes M.A."/>
            <person name="Cantao M.E."/>
            <person name="Vincentz M."/>
            <person name="Rafael M.S."/>
            <person name="Silverman N."/>
            <person name="Stoco P.H."/>
            <person name="Souza R.C."/>
            <person name="Vicentini R."/>
            <person name="Gazzinelli R.T."/>
            <person name="Neves Rde O."/>
            <person name="Silva R."/>
            <person name="Astolfi-Filho S."/>
            <person name="Maciel T.E."/>
            <person name="Urmenyi T.P."/>
            <person name="Tadei W.P."/>
            <person name="Camargo E.P."/>
            <person name="de Vasconcelos A.T."/>
        </authorList>
    </citation>
    <scope>NUCLEOTIDE SEQUENCE</scope>
</reference>
<evidence type="ECO:0000313" key="5">
    <source>
        <dbReference type="EMBL" id="ETN62622.1"/>
    </source>
</evidence>
<reference evidence="5" key="2">
    <citation type="submission" date="2010-05" db="EMBL/GenBank/DDBJ databases">
        <authorList>
            <person name="Almeida L.G."/>
            <person name="Nicolas M.F."/>
            <person name="Souza R.C."/>
            <person name="Vasconcelos A.T.R."/>
        </authorList>
    </citation>
    <scope>NUCLEOTIDE SEQUENCE</scope>
</reference>
<feature type="domain" description="WIBG Mago-binding" evidence="4">
    <location>
        <begin position="9"/>
        <end position="35"/>
    </location>
</feature>
<feature type="compositionally biased region" description="Polar residues" evidence="3">
    <location>
        <begin position="191"/>
        <end position="205"/>
    </location>
</feature>
<feature type="region of interest" description="Disordered" evidence="3">
    <location>
        <begin position="1"/>
        <end position="217"/>
    </location>
</feature>
<dbReference type="AlphaFoldDB" id="W5JE38"/>
<reference evidence="5 7" key="1">
    <citation type="journal article" date="2010" name="BMC Genomics">
        <title>Combination of measures distinguishes pre-miRNAs from other stem-loops in the genome of the newly sequenced Anopheles darlingi.</title>
        <authorList>
            <person name="Mendes N.D."/>
            <person name="Freitas A.T."/>
            <person name="Vasconcelos A.T."/>
            <person name="Sagot M.F."/>
        </authorList>
    </citation>
    <scope>NUCLEOTIDE SEQUENCE</scope>
</reference>
<dbReference type="GO" id="GO:0005737">
    <property type="term" value="C:cytoplasm"/>
    <property type="evidence" value="ECO:0007669"/>
    <property type="project" value="TreeGrafter"/>
</dbReference>
<feature type="compositionally biased region" description="Low complexity" evidence="3">
    <location>
        <begin position="165"/>
        <end position="188"/>
    </location>
</feature>
<dbReference type="InterPro" id="IPR039333">
    <property type="entry name" value="PYM1"/>
</dbReference>
<keyword evidence="7" id="KW-1185">Reference proteome</keyword>
<evidence type="ECO:0000256" key="2">
    <source>
        <dbReference type="ARBA" id="ARBA00018898"/>
    </source>
</evidence>
<evidence type="ECO:0000256" key="3">
    <source>
        <dbReference type="SAM" id="MobiDB-lite"/>
    </source>
</evidence>
<dbReference type="GO" id="GO:0003723">
    <property type="term" value="F:RNA binding"/>
    <property type="evidence" value="ECO:0007669"/>
    <property type="project" value="TreeGrafter"/>
</dbReference>
<dbReference type="OMA" id="DSEMPTS"/>